<accession>C6X7Z3</accession>
<dbReference type="RefSeq" id="WP_015830667.1">
    <property type="nucleotide sequence ID" value="NC_012969.1"/>
</dbReference>
<dbReference type="STRING" id="582744.Msip34_2078"/>
<organism evidence="1 2">
    <name type="scientific">Methylovorus glucosotrophus (strain SIP3-4)</name>
    <dbReference type="NCBI Taxonomy" id="582744"/>
    <lineage>
        <taxon>Bacteria</taxon>
        <taxon>Pseudomonadati</taxon>
        <taxon>Pseudomonadota</taxon>
        <taxon>Betaproteobacteria</taxon>
        <taxon>Nitrosomonadales</taxon>
        <taxon>Methylophilaceae</taxon>
        <taxon>Methylovorus</taxon>
    </lineage>
</organism>
<dbReference type="HOGENOM" id="CLU_2650284_0_0_4"/>
<dbReference type="EMBL" id="CP001674">
    <property type="protein sequence ID" value="ACT51320.1"/>
    <property type="molecule type" value="Genomic_DNA"/>
</dbReference>
<proteinExistence type="predicted"/>
<dbReference type="AlphaFoldDB" id="C6X7Z3"/>
<dbReference type="Proteomes" id="UP000002743">
    <property type="component" value="Chromosome"/>
</dbReference>
<sequence length="76" mass="9220">MLNKIKKELDILNKQIFYINELIINPKKYLQLQSLINKSIIKYNLDNKYNIKTNNDKNINLFLNIENLYSDLERME</sequence>
<keyword evidence="2" id="KW-1185">Reference proteome</keyword>
<gene>
    <name evidence="1" type="ordered locus">Msip34_2078</name>
</gene>
<evidence type="ECO:0000313" key="1">
    <source>
        <dbReference type="EMBL" id="ACT51320.1"/>
    </source>
</evidence>
<reference evidence="1 2" key="2">
    <citation type="journal article" date="2011" name="J. Bacteriol.">
        <title>Genomes of three methylotrophs from a single niche uncover genetic and metabolic divergence of Methylophilaceae.</title>
        <authorList>
            <person name="Lapidus A."/>
            <person name="Clum A."/>
            <person name="Labutti K."/>
            <person name="Kaluzhnaya M.G."/>
            <person name="Lim S."/>
            <person name="Beck D.A."/>
            <person name="Glavina Del Rio T."/>
            <person name="Nolan M."/>
            <person name="Mavromatis K."/>
            <person name="Huntemann M."/>
            <person name="Lucas S."/>
            <person name="Lidstrom M.E."/>
            <person name="Ivanova N."/>
            <person name="Chistoserdova L."/>
        </authorList>
    </citation>
    <scope>NUCLEOTIDE SEQUENCE [LARGE SCALE GENOMIC DNA]</scope>
    <source>
        <strain evidence="1 2">SIP3-4</strain>
    </source>
</reference>
<name>C6X7Z3_METGS</name>
<protein>
    <submittedName>
        <fullName evidence="1">Uncharacterized protein</fullName>
    </submittedName>
</protein>
<reference evidence="2" key="1">
    <citation type="submission" date="2009-07" db="EMBL/GenBank/DDBJ databases">
        <title>Complete sequence of chromosome of Methylovorus sp. SIP3-4.</title>
        <authorList>
            <person name="Lucas S."/>
            <person name="Copeland A."/>
            <person name="Lapidus A."/>
            <person name="Glavina del Rio T."/>
            <person name="Tice H."/>
            <person name="Bruce D."/>
            <person name="Goodwin L."/>
            <person name="Pitluck S."/>
            <person name="Clum A."/>
            <person name="Larimer F."/>
            <person name="Land M."/>
            <person name="Hauser L."/>
            <person name="Kyrpides N."/>
            <person name="Mikhailova N."/>
            <person name="Kayluzhnaya M."/>
            <person name="Chistoserdova L."/>
        </authorList>
    </citation>
    <scope>NUCLEOTIDE SEQUENCE [LARGE SCALE GENOMIC DNA]</scope>
    <source>
        <strain evidence="2">SIP3-4</strain>
    </source>
</reference>
<evidence type="ECO:0000313" key="2">
    <source>
        <dbReference type="Proteomes" id="UP000002743"/>
    </source>
</evidence>
<dbReference type="KEGG" id="mei:Msip34_2078"/>